<dbReference type="HOGENOM" id="CLU_1613514_0_0_1"/>
<reference evidence="1" key="2">
    <citation type="submission" date="2015-06" db="UniProtKB">
        <authorList>
            <consortium name="EnsemblPlants"/>
        </authorList>
    </citation>
    <scope>IDENTIFICATION</scope>
</reference>
<dbReference type="Proteomes" id="UP000008022">
    <property type="component" value="Unassembled WGS sequence"/>
</dbReference>
<keyword evidence="2" id="KW-1185">Reference proteome</keyword>
<sequence>MMLCLRKDHELDYKHRCLQHVRTHFYDHLQKTRLIYLDINEIIMSASLLTEQAWEKVGRATNTTPPRSLATPHALLDELQFQARCRCRASSSLSCCSRRRCLATAQQQYEANAQGDCYTDNGRSIILSVGRPIRWKKKSGARTRCHVALPRVSVTLQLTPAGVDL</sequence>
<accession>A0A0E0Q0B8</accession>
<evidence type="ECO:0000313" key="1">
    <source>
        <dbReference type="EnsemblPlants" id="ORUFI06G23020.1"/>
    </source>
</evidence>
<organism evidence="1 2">
    <name type="scientific">Oryza rufipogon</name>
    <name type="common">Brownbeard rice</name>
    <name type="synonym">Asian wild rice</name>
    <dbReference type="NCBI Taxonomy" id="4529"/>
    <lineage>
        <taxon>Eukaryota</taxon>
        <taxon>Viridiplantae</taxon>
        <taxon>Streptophyta</taxon>
        <taxon>Embryophyta</taxon>
        <taxon>Tracheophyta</taxon>
        <taxon>Spermatophyta</taxon>
        <taxon>Magnoliopsida</taxon>
        <taxon>Liliopsida</taxon>
        <taxon>Poales</taxon>
        <taxon>Poaceae</taxon>
        <taxon>BOP clade</taxon>
        <taxon>Oryzoideae</taxon>
        <taxon>Oryzeae</taxon>
        <taxon>Oryzinae</taxon>
        <taxon>Oryza</taxon>
    </lineage>
</organism>
<reference evidence="2" key="1">
    <citation type="submission" date="2013-06" db="EMBL/GenBank/DDBJ databases">
        <authorList>
            <person name="Zhao Q."/>
        </authorList>
    </citation>
    <scope>NUCLEOTIDE SEQUENCE</scope>
    <source>
        <strain evidence="2">cv. W1943</strain>
    </source>
</reference>
<protein>
    <submittedName>
        <fullName evidence="1">Uncharacterized protein</fullName>
    </submittedName>
</protein>
<dbReference type="AlphaFoldDB" id="A0A0E0Q0B8"/>
<evidence type="ECO:0000313" key="2">
    <source>
        <dbReference type="Proteomes" id="UP000008022"/>
    </source>
</evidence>
<name>A0A0E0Q0B8_ORYRU</name>
<dbReference type="Gramene" id="ORUFI06G23020.1">
    <property type="protein sequence ID" value="ORUFI06G23020.1"/>
    <property type="gene ID" value="ORUFI06G23020"/>
</dbReference>
<proteinExistence type="predicted"/>
<dbReference type="EnsemblPlants" id="ORUFI06G23020.1">
    <property type="protein sequence ID" value="ORUFI06G23020.1"/>
    <property type="gene ID" value="ORUFI06G23020"/>
</dbReference>